<dbReference type="EMBL" id="LSSN01001287">
    <property type="protein sequence ID" value="OMJ20261.1"/>
    <property type="molecule type" value="Genomic_DNA"/>
</dbReference>
<accession>A0A1R1XZZ3</accession>
<comment type="caution">
    <text evidence="1">The sequence shown here is derived from an EMBL/GenBank/DDBJ whole genome shotgun (WGS) entry which is preliminary data.</text>
</comment>
<keyword evidence="2" id="KW-1185">Reference proteome</keyword>
<gene>
    <name evidence="1" type="ORF">AYI70_g4221</name>
</gene>
<proteinExistence type="predicted"/>
<reference evidence="1 2" key="1">
    <citation type="submission" date="2017-01" db="EMBL/GenBank/DDBJ databases">
        <authorList>
            <person name="Mah S.A."/>
            <person name="Swanson W.J."/>
            <person name="Moy G.W."/>
            <person name="Vacquier V.D."/>
        </authorList>
    </citation>
    <scope>NUCLEOTIDE SEQUENCE [LARGE SCALE GENOMIC DNA]</scope>
    <source>
        <strain evidence="1 2">GSMNP</strain>
    </source>
</reference>
<dbReference type="Proteomes" id="UP000187283">
    <property type="component" value="Unassembled WGS sequence"/>
</dbReference>
<dbReference type="OrthoDB" id="5534248at2759"/>
<evidence type="ECO:0000313" key="2">
    <source>
        <dbReference type="Proteomes" id="UP000187283"/>
    </source>
</evidence>
<sequence>MDFKHGIPVKEQAGFRNREECVAQATSLYEIVKRRKLESKSTFVAFIDFEKAYDKVPHYLLVLKLKQNKIGGKLLKVIQNLYMSPYMAVRYGSETSKSFKYGCGVR</sequence>
<protein>
    <submittedName>
        <fullName evidence="1">Uncharacterized protein</fullName>
    </submittedName>
</protein>
<dbReference type="PANTHER" id="PTHR47027">
    <property type="entry name" value="REVERSE TRANSCRIPTASE DOMAIN-CONTAINING PROTEIN"/>
    <property type="match status" value="1"/>
</dbReference>
<name>A0A1R1XZZ3_9FUNG</name>
<organism evidence="1 2">
    <name type="scientific">Smittium culicis</name>
    <dbReference type="NCBI Taxonomy" id="133412"/>
    <lineage>
        <taxon>Eukaryota</taxon>
        <taxon>Fungi</taxon>
        <taxon>Fungi incertae sedis</taxon>
        <taxon>Zoopagomycota</taxon>
        <taxon>Kickxellomycotina</taxon>
        <taxon>Harpellomycetes</taxon>
        <taxon>Harpellales</taxon>
        <taxon>Legeriomycetaceae</taxon>
        <taxon>Smittium</taxon>
    </lineage>
</organism>
<dbReference type="PANTHER" id="PTHR47027:SF20">
    <property type="entry name" value="REVERSE TRANSCRIPTASE-LIKE PROTEIN WITH RNA-DIRECTED DNA POLYMERASE DOMAIN"/>
    <property type="match status" value="1"/>
</dbReference>
<dbReference type="AlphaFoldDB" id="A0A1R1XZZ3"/>
<evidence type="ECO:0000313" key="1">
    <source>
        <dbReference type="EMBL" id="OMJ20261.1"/>
    </source>
</evidence>